<feature type="non-terminal residue" evidence="2">
    <location>
        <position position="95"/>
    </location>
</feature>
<feature type="non-terminal residue" evidence="2">
    <location>
        <position position="1"/>
    </location>
</feature>
<dbReference type="SUPFAM" id="SSF57997">
    <property type="entry name" value="Tropomyosin"/>
    <property type="match status" value="1"/>
</dbReference>
<proteinExistence type="predicted"/>
<dbReference type="AlphaFoldDB" id="A0A820RLK2"/>
<evidence type="ECO:0000256" key="1">
    <source>
        <dbReference type="SAM" id="Coils"/>
    </source>
</evidence>
<dbReference type="Proteomes" id="UP000663844">
    <property type="component" value="Unassembled WGS sequence"/>
</dbReference>
<accession>A0A820RLK2</accession>
<sequence>KQNLINKTAEVTQLTEKLETDLVKHQEKDKLTEDNATKSSADIKILQRELRHLSESLVEYERRNTILNEQIQQLTNELRLKQEEFHQIEKSLNQK</sequence>
<keyword evidence="1" id="KW-0175">Coiled coil</keyword>
<reference evidence="2" key="1">
    <citation type="submission" date="2021-02" db="EMBL/GenBank/DDBJ databases">
        <authorList>
            <person name="Nowell W R."/>
        </authorList>
    </citation>
    <scope>NUCLEOTIDE SEQUENCE</scope>
</reference>
<protein>
    <submittedName>
        <fullName evidence="2">Uncharacterized protein</fullName>
    </submittedName>
</protein>
<evidence type="ECO:0000313" key="3">
    <source>
        <dbReference type="Proteomes" id="UP000663844"/>
    </source>
</evidence>
<organism evidence="2 3">
    <name type="scientific">Adineta steineri</name>
    <dbReference type="NCBI Taxonomy" id="433720"/>
    <lineage>
        <taxon>Eukaryota</taxon>
        <taxon>Metazoa</taxon>
        <taxon>Spiralia</taxon>
        <taxon>Gnathifera</taxon>
        <taxon>Rotifera</taxon>
        <taxon>Eurotatoria</taxon>
        <taxon>Bdelloidea</taxon>
        <taxon>Adinetida</taxon>
        <taxon>Adinetidae</taxon>
        <taxon>Adineta</taxon>
    </lineage>
</organism>
<comment type="caution">
    <text evidence="2">The sequence shown here is derived from an EMBL/GenBank/DDBJ whole genome shotgun (WGS) entry which is preliminary data.</text>
</comment>
<gene>
    <name evidence="2" type="ORF">OXD698_LOCUS53601</name>
</gene>
<name>A0A820RLK2_9BILA</name>
<feature type="coiled-coil region" evidence="1">
    <location>
        <begin position="43"/>
        <end position="91"/>
    </location>
</feature>
<dbReference type="EMBL" id="CAJOAZ010031014">
    <property type="protein sequence ID" value="CAF4437276.1"/>
    <property type="molecule type" value="Genomic_DNA"/>
</dbReference>
<evidence type="ECO:0000313" key="2">
    <source>
        <dbReference type="EMBL" id="CAF4437276.1"/>
    </source>
</evidence>